<evidence type="ECO:0000313" key="2">
    <source>
        <dbReference type="EMBL" id="CAG2194371.1"/>
    </source>
</evidence>
<feature type="compositionally biased region" description="Basic and acidic residues" evidence="1">
    <location>
        <begin position="68"/>
        <end position="83"/>
    </location>
</feature>
<protein>
    <submittedName>
        <fullName evidence="2">Uncharacterized protein</fullName>
    </submittedName>
</protein>
<comment type="caution">
    <text evidence="2">The sequence shown here is derived from an EMBL/GenBank/DDBJ whole genome shotgun (WGS) entry which is preliminary data.</text>
</comment>
<name>A0A8S3QI64_MYTED</name>
<feature type="region of interest" description="Disordered" evidence="1">
    <location>
        <begin position="50"/>
        <end position="92"/>
    </location>
</feature>
<keyword evidence="3" id="KW-1185">Reference proteome</keyword>
<gene>
    <name evidence="2" type="ORF">MEDL_9400</name>
</gene>
<dbReference type="AlphaFoldDB" id="A0A8S3QI64"/>
<dbReference type="EMBL" id="CAJPWZ010000477">
    <property type="protein sequence ID" value="CAG2194371.1"/>
    <property type="molecule type" value="Genomic_DNA"/>
</dbReference>
<accession>A0A8S3QI64</accession>
<proteinExistence type="predicted"/>
<sequence>MNGDTVIETGNDRRVSEDYQFNGDQLGLTIDYLMQNDEHLDPKLCENKPVDSFQIGQGNSHRQSLFDQDSKPTSDLQFGRREQSQTTFIQFR</sequence>
<evidence type="ECO:0000313" key="3">
    <source>
        <dbReference type="Proteomes" id="UP000683360"/>
    </source>
</evidence>
<organism evidence="2 3">
    <name type="scientific">Mytilus edulis</name>
    <name type="common">Blue mussel</name>
    <dbReference type="NCBI Taxonomy" id="6550"/>
    <lineage>
        <taxon>Eukaryota</taxon>
        <taxon>Metazoa</taxon>
        <taxon>Spiralia</taxon>
        <taxon>Lophotrochozoa</taxon>
        <taxon>Mollusca</taxon>
        <taxon>Bivalvia</taxon>
        <taxon>Autobranchia</taxon>
        <taxon>Pteriomorphia</taxon>
        <taxon>Mytilida</taxon>
        <taxon>Mytiloidea</taxon>
        <taxon>Mytilidae</taxon>
        <taxon>Mytilinae</taxon>
        <taxon>Mytilus</taxon>
    </lineage>
</organism>
<dbReference type="Proteomes" id="UP000683360">
    <property type="component" value="Unassembled WGS sequence"/>
</dbReference>
<feature type="compositionally biased region" description="Polar residues" evidence="1">
    <location>
        <begin position="54"/>
        <end position="67"/>
    </location>
</feature>
<reference evidence="2" key="1">
    <citation type="submission" date="2021-03" db="EMBL/GenBank/DDBJ databases">
        <authorList>
            <person name="Bekaert M."/>
        </authorList>
    </citation>
    <scope>NUCLEOTIDE SEQUENCE</scope>
</reference>
<evidence type="ECO:0000256" key="1">
    <source>
        <dbReference type="SAM" id="MobiDB-lite"/>
    </source>
</evidence>